<feature type="non-terminal residue" evidence="1">
    <location>
        <position position="50"/>
    </location>
</feature>
<name>A0A6H5HQE0_9HEMI</name>
<proteinExistence type="predicted"/>
<organism evidence="1 2">
    <name type="scientific">Nesidiocoris tenuis</name>
    <dbReference type="NCBI Taxonomy" id="355587"/>
    <lineage>
        <taxon>Eukaryota</taxon>
        <taxon>Metazoa</taxon>
        <taxon>Ecdysozoa</taxon>
        <taxon>Arthropoda</taxon>
        <taxon>Hexapoda</taxon>
        <taxon>Insecta</taxon>
        <taxon>Pterygota</taxon>
        <taxon>Neoptera</taxon>
        <taxon>Paraneoptera</taxon>
        <taxon>Hemiptera</taxon>
        <taxon>Heteroptera</taxon>
        <taxon>Panheteroptera</taxon>
        <taxon>Cimicomorpha</taxon>
        <taxon>Miridae</taxon>
        <taxon>Dicyphina</taxon>
        <taxon>Nesidiocoris</taxon>
    </lineage>
</organism>
<protein>
    <submittedName>
        <fullName evidence="1">Uncharacterized protein</fullName>
    </submittedName>
</protein>
<accession>A0A6H5HQE0</accession>
<dbReference type="AlphaFoldDB" id="A0A6H5HQE0"/>
<dbReference type="EMBL" id="CADCXU010033090">
    <property type="protein sequence ID" value="CAB0018660.1"/>
    <property type="molecule type" value="Genomic_DNA"/>
</dbReference>
<evidence type="ECO:0000313" key="2">
    <source>
        <dbReference type="Proteomes" id="UP000479000"/>
    </source>
</evidence>
<reference evidence="1 2" key="1">
    <citation type="submission" date="2020-02" db="EMBL/GenBank/DDBJ databases">
        <authorList>
            <person name="Ferguson B K."/>
        </authorList>
    </citation>
    <scope>NUCLEOTIDE SEQUENCE [LARGE SCALE GENOMIC DNA]</scope>
</reference>
<sequence length="50" mass="5402">MPSSASWSALSHLAPLKNKTVSSANIMIFPCMSSEPSSLIYMMKKSGPRT</sequence>
<gene>
    <name evidence="1" type="ORF">NTEN_LOCUS22462</name>
</gene>
<evidence type="ECO:0000313" key="1">
    <source>
        <dbReference type="EMBL" id="CAB0018660.1"/>
    </source>
</evidence>
<keyword evidence="2" id="KW-1185">Reference proteome</keyword>
<dbReference type="Proteomes" id="UP000479000">
    <property type="component" value="Unassembled WGS sequence"/>
</dbReference>